<proteinExistence type="inferred from homology"/>
<evidence type="ECO:0000256" key="3">
    <source>
        <dbReference type="ARBA" id="ARBA00022630"/>
    </source>
</evidence>
<comment type="cofactor">
    <cofactor evidence="1">
        <name>FAD</name>
        <dbReference type="ChEBI" id="CHEBI:57692"/>
    </cofactor>
</comment>
<evidence type="ECO:0000313" key="7">
    <source>
        <dbReference type="EMBL" id="KGM11274.1"/>
    </source>
</evidence>
<keyword evidence="4" id="KW-0274">FAD</keyword>
<dbReference type="Gene3D" id="3.20.20.30">
    <property type="entry name" value="Luciferase-like domain"/>
    <property type="match status" value="1"/>
</dbReference>
<dbReference type="InterPro" id="IPR012951">
    <property type="entry name" value="BBE"/>
</dbReference>
<sequence>MPDLGHDLIFGSFLTPRSADPGAVVGLARLSEEVGLDVVTFQDHPYQPAFLDTWTLLSWVAASTERIHVAGNVLNLPLRQPAVLARSVASLDLLSGGRVALGIGAGAFWEAVEAMGGQRLTPGQGVTALEEALTIIRGIWDVDAHGSLRVDGTHHRVRGAKRGPAPAHDVPVWVGAYKPRMLRLVGRAADGWLPSLGYIQPHEVAAANRVIDDAAHEAGRRPDDVRRMLNVMGGDLRPGSGPSTGAGLKGNPADWVEELLPLAVEDGVSAFVLGSDDPTTLRVFAEEVAPALREAVAAERGPAHDAGRTPRGRAPRALELRTPGLDYDAVPASLAARAVEPGDREYARVRSTYVWQGSPAIVLRPTDAGQVADALAYARSQDVPLSIRSGGHGISGRSTNDGGVVVDLGALDGVEVLDRARRLVRIGAGARWGDVAEALRPHGLAISSGDYGDVGVGGLVTAGGIGLLARSYGLTVDHVVGAEAVLTDGQVVRVDAENHPDLFWALRGAGGNMAVVTSVDVEAAELGDVVLAVTVQDVSATAAFLRDWGALVEASPRQLTPFLTIFRDGDDGPPVAQTLHVWAGDDVEAAVRAIEPFLAVAPVLQQRAQLVPYAAVVAAHHGRHAGQAAMRSRSAFLDHLDATTAEAVASIVRDPDQRMVQVRSVGGAVNDVPADATAYAHRHQQFCVSAVQPRGRRTAADAVWDRLAANGSYLSFESDDWADALPRIFPGATLERLRQVKAEYDPDELLRLNVPIPPAR</sequence>
<dbReference type="RefSeq" id="WP_043605186.1">
    <property type="nucleotide sequence ID" value="NZ_AXCY01000026.1"/>
</dbReference>
<dbReference type="Pfam" id="PF08031">
    <property type="entry name" value="BBE"/>
    <property type="match status" value="1"/>
</dbReference>
<evidence type="ECO:0000256" key="2">
    <source>
        <dbReference type="ARBA" id="ARBA00005466"/>
    </source>
</evidence>
<dbReference type="SUPFAM" id="SSF56176">
    <property type="entry name" value="FAD-binding/transporter-associated domain-like"/>
    <property type="match status" value="1"/>
</dbReference>
<accession>A0A0A0BVW5</accession>
<reference evidence="7 8" key="2">
    <citation type="journal article" date="2015" name="Stand. Genomic Sci.">
        <title>Draft genome sequence of Cellulomonas carbonis T26(T) and comparative analysis of six Cellulomonas genomes.</title>
        <authorList>
            <person name="Zhuang W."/>
            <person name="Zhang S."/>
            <person name="Xia X."/>
            <person name="Wang G."/>
        </authorList>
    </citation>
    <scope>NUCLEOTIDE SEQUENCE [LARGE SCALE GENOMIC DNA]</scope>
    <source>
        <strain evidence="7 8">T26</strain>
    </source>
</reference>
<dbReference type="InterPro" id="IPR036661">
    <property type="entry name" value="Luciferase-like_sf"/>
</dbReference>
<dbReference type="EMBL" id="AXCY01000026">
    <property type="protein sequence ID" value="KGM11274.1"/>
    <property type="molecule type" value="Genomic_DNA"/>
</dbReference>
<feature type="domain" description="FAD-binding PCMH-type" evidence="6">
    <location>
        <begin position="355"/>
        <end position="526"/>
    </location>
</feature>
<dbReference type="PROSITE" id="PS51387">
    <property type="entry name" value="FAD_PCMH"/>
    <property type="match status" value="1"/>
</dbReference>
<dbReference type="InterPro" id="IPR016169">
    <property type="entry name" value="FAD-bd_PCMH_sub2"/>
</dbReference>
<evidence type="ECO:0000256" key="5">
    <source>
        <dbReference type="ARBA" id="ARBA00023002"/>
    </source>
</evidence>
<dbReference type="Pfam" id="PF00296">
    <property type="entry name" value="Bac_luciferase"/>
    <property type="match status" value="1"/>
</dbReference>
<evidence type="ECO:0000313" key="8">
    <source>
        <dbReference type="Proteomes" id="UP000029839"/>
    </source>
</evidence>
<dbReference type="InterPro" id="IPR006094">
    <property type="entry name" value="Oxid_FAD_bind_N"/>
</dbReference>
<dbReference type="Proteomes" id="UP000029839">
    <property type="component" value="Unassembled WGS sequence"/>
</dbReference>
<comment type="caution">
    <text evidence="7">The sequence shown here is derived from an EMBL/GenBank/DDBJ whole genome shotgun (WGS) entry which is preliminary data.</text>
</comment>
<dbReference type="Gene3D" id="3.40.462.20">
    <property type="match status" value="1"/>
</dbReference>
<keyword evidence="8" id="KW-1185">Reference proteome</keyword>
<dbReference type="CDD" id="cd01097">
    <property type="entry name" value="Tetrahydromethanopterin_reductase"/>
    <property type="match status" value="1"/>
</dbReference>
<protein>
    <submittedName>
        <fullName evidence="7">FAD-linked oxidase</fullName>
    </submittedName>
</protein>
<reference evidence="7 8" key="1">
    <citation type="submission" date="2013-08" db="EMBL/GenBank/DDBJ databases">
        <title>Genome sequencing of Cellulomonas carbonis T26.</title>
        <authorList>
            <person name="Chen F."/>
            <person name="Li Y."/>
            <person name="Wang G."/>
        </authorList>
    </citation>
    <scope>NUCLEOTIDE SEQUENCE [LARGE SCALE GENOMIC DNA]</scope>
    <source>
        <strain evidence="7 8">T26</strain>
    </source>
</reference>
<dbReference type="InterPro" id="IPR050416">
    <property type="entry name" value="FAD-linked_Oxidoreductase"/>
</dbReference>
<dbReference type="GO" id="GO:0016705">
    <property type="term" value="F:oxidoreductase activity, acting on paired donors, with incorporation or reduction of molecular oxygen"/>
    <property type="evidence" value="ECO:0007669"/>
    <property type="project" value="InterPro"/>
</dbReference>
<gene>
    <name evidence="7" type="ORF">N868_11355</name>
</gene>
<evidence type="ECO:0000256" key="4">
    <source>
        <dbReference type="ARBA" id="ARBA00022827"/>
    </source>
</evidence>
<dbReference type="OrthoDB" id="9775082at2"/>
<dbReference type="Pfam" id="PF01565">
    <property type="entry name" value="FAD_binding_4"/>
    <property type="match status" value="1"/>
</dbReference>
<evidence type="ECO:0000259" key="6">
    <source>
        <dbReference type="PROSITE" id="PS51387"/>
    </source>
</evidence>
<dbReference type="InterPro" id="IPR036318">
    <property type="entry name" value="FAD-bd_PCMH-like_sf"/>
</dbReference>
<dbReference type="Gene3D" id="3.30.465.10">
    <property type="match status" value="1"/>
</dbReference>
<name>A0A0A0BVW5_9CELL</name>
<dbReference type="AlphaFoldDB" id="A0A0A0BVW5"/>
<comment type="similarity">
    <text evidence="2">Belongs to the oxygen-dependent FAD-linked oxidoreductase family.</text>
</comment>
<organism evidence="7 8">
    <name type="scientific">Cellulomonas carbonis T26</name>
    <dbReference type="NCBI Taxonomy" id="947969"/>
    <lineage>
        <taxon>Bacteria</taxon>
        <taxon>Bacillati</taxon>
        <taxon>Actinomycetota</taxon>
        <taxon>Actinomycetes</taxon>
        <taxon>Micrococcales</taxon>
        <taxon>Cellulomonadaceae</taxon>
        <taxon>Cellulomonas</taxon>
    </lineage>
</organism>
<dbReference type="PANTHER" id="PTHR42973">
    <property type="entry name" value="BINDING OXIDOREDUCTASE, PUTATIVE (AFU_ORTHOLOGUE AFUA_1G17690)-RELATED"/>
    <property type="match status" value="1"/>
</dbReference>
<dbReference type="InterPro" id="IPR016166">
    <property type="entry name" value="FAD-bd_PCMH"/>
</dbReference>
<dbReference type="GO" id="GO:0071949">
    <property type="term" value="F:FAD binding"/>
    <property type="evidence" value="ECO:0007669"/>
    <property type="project" value="InterPro"/>
</dbReference>
<keyword evidence="5" id="KW-0560">Oxidoreductase</keyword>
<evidence type="ECO:0000256" key="1">
    <source>
        <dbReference type="ARBA" id="ARBA00001974"/>
    </source>
</evidence>
<dbReference type="InterPro" id="IPR011251">
    <property type="entry name" value="Luciferase-like_dom"/>
</dbReference>
<dbReference type="PANTHER" id="PTHR42973:SF39">
    <property type="entry name" value="FAD-BINDING PCMH-TYPE DOMAIN-CONTAINING PROTEIN"/>
    <property type="match status" value="1"/>
</dbReference>
<dbReference type="InterPro" id="IPR016167">
    <property type="entry name" value="FAD-bd_PCMH_sub1"/>
</dbReference>
<dbReference type="Gene3D" id="3.30.43.10">
    <property type="entry name" value="Uridine Diphospho-n-acetylenolpyruvylglucosamine Reductase, domain 2"/>
    <property type="match status" value="1"/>
</dbReference>
<dbReference type="SUPFAM" id="SSF51679">
    <property type="entry name" value="Bacterial luciferase-like"/>
    <property type="match status" value="1"/>
</dbReference>
<keyword evidence="3" id="KW-0285">Flavoprotein</keyword>